<evidence type="ECO:0000256" key="4">
    <source>
        <dbReference type="ARBA" id="ARBA00023186"/>
    </source>
</evidence>
<dbReference type="AlphaFoldDB" id="A0A4Q0YSE5"/>
<proteinExistence type="inferred from homology"/>
<comment type="function">
    <text evidence="5">Involved in urease metallocenter assembly. Binds nickel. Probably functions as a nickel donor during metallocenter assembly.</text>
</comment>
<evidence type="ECO:0000256" key="1">
    <source>
        <dbReference type="ARBA" id="ARBA00004496"/>
    </source>
</evidence>
<dbReference type="EMBL" id="PEIB01000004">
    <property type="protein sequence ID" value="RXJ74122.1"/>
    <property type="molecule type" value="Genomic_DNA"/>
</dbReference>
<comment type="caution">
    <text evidence="7">The sequence shown here is derived from an EMBL/GenBank/DDBJ whole genome shotgun (WGS) entry which is preliminary data.</text>
</comment>
<dbReference type="Gene3D" id="2.60.260.20">
    <property type="entry name" value="Urease metallochaperone UreE, N-terminal domain"/>
    <property type="match status" value="1"/>
</dbReference>
<organism evidence="7 8">
    <name type="scientific">Veronia nyctiphanis</name>
    <dbReference type="NCBI Taxonomy" id="1278244"/>
    <lineage>
        <taxon>Bacteria</taxon>
        <taxon>Pseudomonadati</taxon>
        <taxon>Pseudomonadota</taxon>
        <taxon>Gammaproteobacteria</taxon>
        <taxon>Vibrionales</taxon>
        <taxon>Vibrionaceae</taxon>
        <taxon>Veronia</taxon>
    </lineage>
</organism>
<dbReference type="GO" id="GO:0005737">
    <property type="term" value="C:cytoplasm"/>
    <property type="evidence" value="ECO:0007669"/>
    <property type="project" value="UniProtKB-SubCell"/>
</dbReference>
<dbReference type="OrthoDB" id="5421304at2"/>
<dbReference type="InterPro" id="IPR007864">
    <property type="entry name" value="UreE_C_dom"/>
</dbReference>
<gene>
    <name evidence="5" type="primary">ureE</name>
    <name evidence="7" type="ORF">CS022_05740</name>
</gene>
<dbReference type="GO" id="GO:0016151">
    <property type="term" value="F:nickel cation binding"/>
    <property type="evidence" value="ECO:0007669"/>
    <property type="project" value="UniProtKB-UniRule"/>
</dbReference>
<dbReference type="SUPFAM" id="SSF69737">
    <property type="entry name" value="Urease metallochaperone UreE, C-terminal domain"/>
    <property type="match status" value="1"/>
</dbReference>
<dbReference type="InterPro" id="IPR012406">
    <property type="entry name" value="UreE"/>
</dbReference>
<dbReference type="HAMAP" id="MF_00822">
    <property type="entry name" value="UreE"/>
    <property type="match status" value="1"/>
</dbReference>
<dbReference type="SMART" id="SM00988">
    <property type="entry name" value="UreE_N"/>
    <property type="match status" value="1"/>
</dbReference>
<keyword evidence="4 5" id="KW-0143">Chaperone</keyword>
<dbReference type="GO" id="GO:0006457">
    <property type="term" value="P:protein folding"/>
    <property type="evidence" value="ECO:0007669"/>
    <property type="project" value="InterPro"/>
</dbReference>
<dbReference type="Pfam" id="PF05194">
    <property type="entry name" value="UreE_C"/>
    <property type="match status" value="1"/>
</dbReference>
<reference evidence="7 8" key="1">
    <citation type="submission" date="2017-10" db="EMBL/GenBank/DDBJ databases">
        <title>Nyctiphanis sp. nov., isolated from the stomach of the euphausiid Nyctiphanes simplex (Hansen, 1911) in the Gulf of California.</title>
        <authorList>
            <person name="Gomez-Gil B."/>
            <person name="Aguilar-Mendez M."/>
            <person name="Lopez-Cortes A."/>
            <person name="Gomez-Gutierrez J."/>
            <person name="Roque A."/>
            <person name="Lang E."/>
            <person name="Gonzalez-Castillo A."/>
        </authorList>
    </citation>
    <scope>NUCLEOTIDE SEQUENCE [LARGE SCALE GENOMIC DNA]</scope>
    <source>
        <strain evidence="7 8">CAIM 600</strain>
    </source>
</reference>
<evidence type="ECO:0000313" key="8">
    <source>
        <dbReference type="Proteomes" id="UP000290287"/>
    </source>
</evidence>
<dbReference type="CDD" id="cd00571">
    <property type="entry name" value="UreE"/>
    <property type="match status" value="1"/>
</dbReference>
<comment type="similarity">
    <text evidence="5">Belongs to the UreE family.</text>
</comment>
<keyword evidence="2 5" id="KW-0963">Cytoplasm</keyword>
<dbReference type="GO" id="GO:0065003">
    <property type="term" value="P:protein-containing complex assembly"/>
    <property type="evidence" value="ECO:0007669"/>
    <property type="project" value="InterPro"/>
</dbReference>
<dbReference type="RefSeq" id="WP_129121480.1">
    <property type="nucleotide sequence ID" value="NZ_PEIB01000004.1"/>
</dbReference>
<sequence length="154" mass="17079">MKKLTHLVDSDLVTFDGRVSLTIDQRIKSRLKVVLASGEDAGIFLPRGRILRGGEALATDDGFTVEVVAADETVSTVTADSPLLMARLCYHLGNRHVPLEITETYLRYQHDHVLDEMVVLLGGQVLVEQAPFEPEAGAYGQQESGHHHHHHEHE</sequence>
<dbReference type="Pfam" id="PF02814">
    <property type="entry name" value="UreE_N"/>
    <property type="match status" value="1"/>
</dbReference>
<dbReference type="GO" id="GO:0051082">
    <property type="term" value="F:unfolded protein binding"/>
    <property type="evidence" value="ECO:0007669"/>
    <property type="project" value="UniProtKB-UniRule"/>
</dbReference>
<dbReference type="PIRSF" id="PIRSF036402">
    <property type="entry name" value="Ureas_acces_UreE"/>
    <property type="match status" value="1"/>
</dbReference>
<dbReference type="Gene3D" id="3.30.70.790">
    <property type="entry name" value="UreE, C-terminal domain"/>
    <property type="match status" value="1"/>
</dbReference>
<evidence type="ECO:0000256" key="5">
    <source>
        <dbReference type="HAMAP-Rule" id="MF_00822"/>
    </source>
</evidence>
<dbReference type="GO" id="GO:0019627">
    <property type="term" value="P:urea metabolic process"/>
    <property type="evidence" value="ECO:0007669"/>
    <property type="project" value="InterPro"/>
</dbReference>
<protein>
    <recommendedName>
        <fullName evidence="5">Urease accessory protein UreE</fullName>
    </recommendedName>
</protein>
<dbReference type="SUPFAM" id="SSF69287">
    <property type="entry name" value="Urease metallochaperone UreE, N-terminal domain"/>
    <property type="match status" value="1"/>
</dbReference>
<keyword evidence="8" id="KW-1185">Reference proteome</keyword>
<name>A0A4Q0YSE5_9GAMM</name>
<feature type="domain" description="UreE urease accessory N-terminal" evidence="6">
    <location>
        <begin position="1"/>
        <end position="65"/>
    </location>
</feature>
<dbReference type="InterPro" id="IPR036118">
    <property type="entry name" value="UreE_N_sf"/>
</dbReference>
<evidence type="ECO:0000256" key="2">
    <source>
        <dbReference type="ARBA" id="ARBA00022490"/>
    </source>
</evidence>
<dbReference type="NCBIfam" id="NF009751">
    <property type="entry name" value="PRK13261.1-1"/>
    <property type="match status" value="1"/>
</dbReference>
<dbReference type="Proteomes" id="UP000290287">
    <property type="component" value="Unassembled WGS sequence"/>
</dbReference>
<comment type="subcellular location">
    <subcellularLocation>
        <location evidence="1 5">Cytoplasm</location>
    </subcellularLocation>
</comment>
<evidence type="ECO:0000313" key="7">
    <source>
        <dbReference type="EMBL" id="RXJ74122.1"/>
    </source>
</evidence>
<evidence type="ECO:0000256" key="3">
    <source>
        <dbReference type="ARBA" id="ARBA00022596"/>
    </source>
</evidence>
<keyword evidence="3 5" id="KW-0533">Nickel</keyword>
<evidence type="ECO:0000259" key="6">
    <source>
        <dbReference type="SMART" id="SM00988"/>
    </source>
</evidence>
<dbReference type="InterPro" id="IPR004029">
    <property type="entry name" value="UreE_N"/>
</dbReference>
<accession>A0A4Q0YSE5</accession>